<dbReference type="GO" id="GO:0008380">
    <property type="term" value="P:RNA splicing"/>
    <property type="evidence" value="ECO:0007669"/>
    <property type="project" value="UniProtKB-KW"/>
</dbReference>
<keyword evidence="4" id="KW-0507">mRNA processing</keyword>
<name>A0A553P2L0_TIGCA</name>
<feature type="region of interest" description="Disordered" evidence="10">
    <location>
        <begin position="48"/>
        <end position="68"/>
    </location>
</feature>
<organism evidence="12 13">
    <name type="scientific">Tigriopus californicus</name>
    <name type="common">Marine copepod</name>
    <dbReference type="NCBI Taxonomy" id="6832"/>
    <lineage>
        <taxon>Eukaryota</taxon>
        <taxon>Metazoa</taxon>
        <taxon>Ecdysozoa</taxon>
        <taxon>Arthropoda</taxon>
        <taxon>Crustacea</taxon>
        <taxon>Multicrustacea</taxon>
        <taxon>Hexanauplia</taxon>
        <taxon>Copepoda</taxon>
        <taxon>Harpacticoida</taxon>
        <taxon>Harpacticidae</taxon>
        <taxon>Tigriopus</taxon>
    </lineage>
</organism>
<evidence type="ECO:0000256" key="10">
    <source>
        <dbReference type="SAM" id="MobiDB-lite"/>
    </source>
</evidence>
<dbReference type="GO" id="GO:0005829">
    <property type="term" value="C:cytosol"/>
    <property type="evidence" value="ECO:0007669"/>
    <property type="project" value="TreeGrafter"/>
</dbReference>
<evidence type="ECO:0000256" key="1">
    <source>
        <dbReference type="ARBA" id="ARBA00004123"/>
    </source>
</evidence>
<dbReference type="SMART" id="SM00360">
    <property type="entry name" value="RRM"/>
    <property type="match status" value="1"/>
</dbReference>
<evidence type="ECO:0000313" key="13">
    <source>
        <dbReference type="Proteomes" id="UP000318571"/>
    </source>
</evidence>
<dbReference type="Proteomes" id="UP000318571">
    <property type="component" value="Chromosome 7"/>
</dbReference>
<evidence type="ECO:0000256" key="9">
    <source>
        <dbReference type="PROSITE-ProRule" id="PRU00176"/>
    </source>
</evidence>
<feature type="domain" description="RRM" evidence="11">
    <location>
        <begin position="151"/>
        <end position="228"/>
    </location>
</feature>
<evidence type="ECO:0000313" key="12">
    <source>
        <dbReference type="EMBL" id="TRY71935.1"/>
    </source>
</evidence>
<evidence type="ECO:0000256" key="8">
    <source>
        <dbReference type="ARBA" id="ARBA00023242"/>
    </source>
</evidence>
<dbReference type="OrthoDB" id="4207594at2759"/>
<accession>A0A553P2L0</accession>
<dbReference type="PANTHER" id="PTHR48024:SF56">
    <property type="entry name" value="HETEROGENEOUS NUCLEAR RIBONUCLEOPROTEIN A0"/>
    <property type="match status" value="1"/>
</dbReference>
<evidence type="ECO:0000256" key="2">
    <source>
        <dbReference type="ARBA" id="ARBA00004496"/>
    </source>
</evidence>
<keyword evidence="7" id="KW-0508">mRNA splicing</keyword>
<dbReference type="CDD" id="cd12384">
    <property type="entry name" value="RRM_RBM24_RBM38_like"/>
    <property type="match status" value="1"/>
</dbReference>
<evidence type="ECO:0000259" key="11">
    <source>
        <dbReference type="PROSITE" id="PS50102"/>
    </source>
</evidence>
<keyword evidence="8" id="KW-0539">Nucleus</keyword>
<sequence>MLMPAASASPLPTVMQNGSVVAANGQTSAAGLSSVSVNGTIAPSVSPPVVGNPQLAPQAQQQQSTLLGGQVSTVQQPASVSPTTATMTVPTAASGATALGSILPAQQSVNTLPSMQTMAALQQSVAAAAGIPTLQTAPTPHSQGQKDTTLTKLFVGGLPYHTTDKSLREHFEVYGEIDEAVVITDRQTGKSRGYGFVIMANKEAAERACKEPNPIIDGRKANVNLAILGAKPRGNSLSGLPLATLQRFPTALMPSQYGTTDFSSLAAAAQAAQAAQHLGVSVSLPSAATAAIAAQAAASSPVTAAALQAAAAAAASVNHNSVTAGPGANVVGAGSSLAGGGPAGGGKARSSMSLQLISGRVPTTVSTPVSNPYLTSLYAASAYPSSHMQGAGGAGLFSLAAAQGNPGSNSNHLAALSGAPQGSGNPLLDAYNQYAALLAAQYGAQHVPTTMASNFNGLDPVQHAGASSAYFPANYAYQFPSQMGHLQHAALGQAGAGIPAYAASAGPTTAVNQQAATAGAGAPDGRIQ</sequence>
<dbReference type="InterPro" id="IPR012677">
    <property type="entry name" value="Nucleotide-bd_a/b_plait_sf"/>
</dbReference>
<dbReference type="PANTHER" id="PTHR48024">
    <property type="entry name" value="GEO13361P1-RELATED"/>
    <property type="match status" value="1"/>
</dbReference>
<feature type="compositionally biased region" description="Low complexity" evidence="10">
    <location>
        <begin position="53"/>
        <end position="68"/>
    </location>
</feature>
<dbReference type="GO" id="GO:0005634">
    <property type="term" value="C:nucleus"/>
    <property type="evidence" value="ECO:0007669"/>
    <property type="project" value="UniProtKB-SubCell"/>
</dbReference>
<dbReference type="Pfam" id="PF00076">
    <property type="entry name" value="RRM_1"/>
    <property type="match status" value="1"/>
</dbReference>
<keyword evidence="5" id="KW-0221">Differentiation</keyword>
<evidence type="ECO:0000256" key="6">
    <source>
        <dbReference type="ARBA" id="ARBA00022884"/>
    </source>
</evidence>
<dbReference type="Gene3D" id="3.30.70.330">
    <property type="match status" value="1"/>
</dbReference>
<comment type="caution">
    <text evidence="12">The sequence shown here is derived from an EMBL/GenBank/DDBJ whole genome shotgun (WGS) entry which is preliminary data.</text>
</comment>
<keyword evidence="6 9" id="KW-0694">RNA-binding</keyword>
<reference evidence="12 13" key="1">
    <citation type="journal article" date="2018" name="Nat. Ecol. Evol.">
        <title>Genomic signatures of mitonuclear coevolution across populations of Tigriopus californicus.</title>
        <authorList>
            <person name="Barreto F.S."/>
            <person name="Watson E.T."/>
            <person name="Lima T.G."/>
            <person name="Willett C.S."/>
            <person name="Edmands S."/>
            <person name="Li W."/>
            <person name="Burton R.S."/>
        </authorList>
    </citation>
    <scope>NUCLEOTIDE SEQUENCE [LARGE SCALE GENOMIC DNA]</scope>
    <source>
        <strain evidence="12 13">San Diego</strain>
    </source>
</reference>
<dbReference type="STRING" id="6832.A0A553P2L0"/>
<dbReference type="FunFam" id="3.30.70.330:FF:000077">
    <property type="entry name" value="RNA-binding motif protein 24"/>
    <property type="match status" value="1"/>
</dbReference>
<dbReference type="InterPro" id="IPR000504">
    <property type="entry name" value="RRM_dom"/>
</dbReference>
<protein>
    <recommendedName>
        <fullName evidence="11">RRM domain-containing protein</fullName>
    </recommendedName>
</protein>
<dbReference type="GO" id="GO:0006397">
    <property type="term" value="P:mRNA processing"/>
    <property type="evidence" value="ECO:0007669"/>
    <property type="project" value="UniProtKB-KW"/>
</dbReference>
<dbReference type="InterPro" id="IPR035979">
    <property type="entry name" value="RBD_domain_sf"/>
</dbReference>
<evidence type="ECO:0000256" key="5">
    <source>
        <dbReference type="ARBA" id="ARBA00022782"/>
    </source>
</evidence>
<gene>
    <name evidence="12" type="ORF">TCAL_11485</name>
</gene>
<comment type="subcellular location">
    <subcellularLocation>
        <location evidence="2">Cytoplasm</location>
    </subcellularLocation>
    <subcellularLocation>
        <location evidence="1">Nucleus</location>
    </subcellularLocation>
</comment>
<evidence type="ECO:0000256" key="4">
    <source>
        <dbReference type="ARBA" id="ARBA00022664"/>
    </source>
</evidence>
<evidence type="ECO:0000256" key="3">
    <source>
        <dbReference type="ARBA" id="ARBA00022490"/>
    </source>
</evidence>
<dbReference type="GO" id="GO:0030154">
    <property type="term" value="P:cell differentiation"/>
    <property type="evidence" value="ECO:0007669"/>
    <property type="project" value="UniProtKB-KW"/>
</dbReference>
<keyword evidence="13" id="KW-1185">Reference proteome</keyword>
<dbReference type="PROSITE" id="PS50102">
    <property type="entry name" value="RRM"/>
    <property type="match status" value="1"/>
</dbReference>
<dbReference type="InterPro" id="IPR050886">
    <property type="entry name" value="RNA-binding_reg"/>
</dbReference>
<dbReference type="AlphaFoldDB" id="A0A553P2L0"/>
<dbReference type="EMBL" id="VCGU01000008">
    <property type="protein sequence ID" value="TRY71935.1"/>
    <property type="molecule type" value="Genomic_DNA"/>
</dbReference>
<dbReference type="OMA" id="AYFPANY"/>
<dbReference type="SUPFAM" id="SSF54928">
    <property type="entry name" value="RNA-binding domain, RBD"/>
    <property type="match status" value="1"/>
</dbReference>
<proteinExistence type="predicted"/>
<keyword evidence="3" id="KW-0963">Cytoplasm</keyword>
<evidence type="ECO:0000256" key="7">
    <source>
        <dbReference type="ARBA" id="ARBA00023187"/>
    </source>
</evidence>
<dbReference type="GO" id="GO:0003730">
    <property type="term" value="F:mRNA 3'-UTR binding"/>
    <property type="evidence" value="ECO:0007669"/>
    <property type="project" value="TreeGrafter"/>
</dbReference>